<dbReference type="CDD" id="cd01639">
    <property type="entry name" value="IMPase"/>
    <property type="match status" value="1"/>
</dbReference>
<dbReference type="AlphaFoldDB" id="A0A9E8HKJ2"/>
<dbReference type="GO" id="GO:0007165">
    <property type="term" value="P:signal transduction"/>
    <property type="evidence" value="ECO:0007669"/>
    <property type="project" value="TreeGrafter"/>
</dbReference>
<dbReference type="InterPro" id="IPR000760">
    <property type="entry name" value="Inositol_monophosphatase-like"/>
</dbReference>
<sequence>MSNDTIQEISIFAVDIAMRAGEIIQQERRKGELEKQYKSNQELVTNADLKADELITKHIRSVYPDHRILSEESAPDTFNIKDLDQPIWIIDPIDGTVNYAHGHHQVAVSVAYAEAGQVQVGVVHCPFQNETFQAIRGKQSLLNHKPIEVSHKQTLRKALIGTGFPYDKSNLAPLIDRLSAIVNHCQDIRRVGSAAVDICWVAMGRLDGFYESLSPWDFAAARLIAEQAGATCGHFSEVPASQLEQLYGEDILIATPELYSELKRLLQSASVK</sequence>
<dbReference type="GO" id="GO:0008934">
    <property type="term" value="F:inositol monophosphate 1-phosphatase activity"/>
    <property type="evidence" value="ECO:0007669"/>
    <property type="project" value="InterPro"/>
</dbReference>
<evidence type="ECO:0000313" key="11">
    <source>
        <dbReference type="Proteomes" id="UP001164472"/>
    </source>
</evidence>
<reference evidence="10" key="1">
    <citation type="submission" date="2022-07" db="EMBL/GenBank/DDBJ databases">
        <title>Alkalimarinus sp. nov., isolated from gut of a Alitta virens.</title>
        <authorList>
            <person name="Yang A.I."/>
            <person name="Shin N.-R."/>
        </authorList>
    </citation>
    <scope>NUCLEOTIDE SEQUENCE</scope>
    <source>
        <strain evidence="10">FA028</strain>
    </source>
</reference>
<feature type="binding site" evidence="8">
    <location>
        <position position="91"/>
    </location>
    <ligand>
        <name>Mg(2+)</name>
        <dbReference type="ChEBI" id="CHEBI:18420"/>
        <label>1</label>
        <note>catalytic</note>
    </ligand>
</feature>
<dbReference type="Gene3D" id="3.30.540.10">
    <property type="entry name" value="Fructose-1,6-Bisphosphatase, subunit A, domain 1"/>
    <property type="match status" value="1"/>
</dbReference>
<feature type="binding site" evidence="8">
    <location>
        <position position="94"/>
    </location>
    <ligand>
        <name>Mg(2+)</name>
        <dbReference type="ChEBI" id="CHEBI:18420"/>
        <label>1</label>
        <note>catalytic</note>
    </ligand>
</feature>
<gene>
    <name evidence="10" type="ORF">NNL22_15390</name>
</gene>
<comment type="similarity">
    <text evidence="3 9">Belongs to the inositol monophosphatase superfamily.</text>
</comment>
<keyword evidence="6" id="KW-0889">Transcription antitermination</keyword>
<dbReference type="GO" id="GO:0031564">
    <property type="term" value="P:transcription antitermination"/>
    <property type="evidence" value="ECO:0007669"/>
    <property type="project" value="UniProtKB-KW"/>
</dbReference>
<dbReference type="EMBL" id="CP101527">
    <property type="protein sequence ID" value="UZW74388.1"/>
    <property type="molecule type" value="Genomic_DNA"/>
</dbReference>
<keyword evidence="11" id="KW-1185">Reference proteome</keyword>
<dbReference type="Proteomes" id="UP001164472">
    <property type="component" value="Chromosome"/>
</dbReference>
<evidence type="ECO:0000256" key="3">
    <source>
        <dbReference type="ARBA" id="ARBA00009759"/>
    </source>
</evidence>
<dbReference type="SUPFAM" id="SSF56655">
    <property type="entry name" value="Carbohydrate phosphatase"/>
    <property type="match status" value="1"/>
</dbReference>
<evidence type="ECO:0000256" key="5">
    <source>
        <dbReference type="ARBA" id="ARBA00022801"/>
    </source>
</evidence>
<comment type="cofactor">
    <cofactor evidence="2 8 9">
        <name>Mg(2+)</name>
        <dbReference type="ChEBI" id="CHEBI:18420"/>
    </cofactor>
</comment>
<feature type="binding site" evidence="8">
    <location>
        <position position="217"/>
    </location>
    <ligand>
        <name>Mg(2+)</name>
        <dbReference type="ChEBI" id="CHEBI:18420"/>
        <label>1</label>
        <note>catalytic</note>
    </ligand>
</feature>
<evidence type="ECO:0000256" key="8">
    <source>
        <dbReference type="PIRSR" id="PIRSR600760-2"/>
    </source>
</evidence>
<protein>
    <recommendedName>
        <fullName evidence="9">Inositol-1-monophosphatase</fullName>
        <ecNumber evidence="9">3.1.3.25</ecNumber>
    </recommendedName>
</protein>
<dbReference type="GO" id="GO:0006020">
    <property type="term" value="P:inositol metabolic process"/>
    <property type="evidence" value="ECO:0007669"/>
    <property type="project" value="TreeGrafter"/>
</dbReference>
<organism evidence="10 11">
    <name type="scientific">Alkalimarinus sediminis</name>
    <dbReference type="NCBI Taxonomy" id="1632866"/>
    <lineage>
        <taxon>Bacteria</taxon>
        <taxon>Pseudomonadati</taxon>
        <taxon>Pseudomonadota</taxon>
        <taxon>Gammaproteobacteria</taxon>
        <taxon>Alteromonadales</taxon>
        <taxon>Alteromonadaceae</taxon>
        <taxon>Alkalimarinus</taxon>
    </lineage>
</organism>
<dbReference type="KEGG" id="asem:NNL22_15390"/>
<evidence type="ECO:0000256" key="9">
    <source>
        <dbReference type="RuleBase" id="RU364068"/>
    </source>
</evidence>
<proteinExistence type="inferred from homology"/>
<evidence type="ECO:0000256" key="6">
    <source>
        <dbReference type="ARBA" id="ARBA00022814"/>
    </source>
</evidence>
<dbReference type="GO" id="GO:0046854">
    <property type="term" value="P:phosphatidylinositol phosphate biosynthetic process"/>
    <property type="evidence" value="ECO:0007669"/>
    <property type="project" value="InterPro"/>
</dbReference>
<evidence type="ECO:0000256" key="1">
    <source>
        <dbReference type="ARBA" id="ARBA00001033"/>
    </source>
</evidence>
<dbReference type="PANTHER" id="PTHR20854">
    <property type="entry name" value="INOSITOL MONOPHOSPHATASE"/>
    <property type="match status" value="1"/>
</dbReference>
<keyword evidence="6" id="KW-0805">Transcription regulation</keyword>
<keyword evidence="4 8" id="KW-0479">Metal-binding</keyword>
<dbReference type="PANTHER" id="PTHR20854:SF4">
    <property type="entry name" value="INOSITOL-1-MONOPHOSPHATASE-RELATED"/>
    <property type="match status" value="1"/>
</dbReference>
<feature type="binding site" evidence="8">
    <location>
        <position position="93"/>
    </location>
    <ligand>
        <name>Mg(2+)</name>
        <dbReference type="ChEBI" id="CHEBI:18420"/>
        <label>2</label>
    </ligand>
</feature>
<dbReference type="PROSITE" id="PS00630">
    <property type="entry name" value="IMP_2"/>
    <property type="match status" value="1"/>
</dbReference>
<accession>A0A9E8HKJ2</accession>
<dbReference type="RefSeq" id="WP_251812921.1">
    <property type="nucleotide sequence ID" value="NZ_CP101527.1"/>
</dbReference>
<keyword evidence="7 8" id="KW-0460">Magnesium</keyword>
<dbReference type="PROSITE" id="PS00629">
    <property type="entry name" value="IMP_1"/>
    <property type="match status" value="1"/>
</dbReference>
<feature type="binding site" evidence="8">
    <location>
        <position position="71"/>
    </location>
    <ligand>
        <name>Mg(2+)</name>
        <dbReference type="ChEBI" id="CHEBI:18420"/>
        <label>1</label>
        <note>catalytic</note>
    </ligand>
</feature>
<evidence type="ECO:0000256" key="2">
    <source>
        <dbReference type="ARBA" id="ARBA00001946"/>
    </source>
</evidence>
<keyword evidence="6" id="KW-0804">Transcription</keyword>
<dbReference type="Pfam" id="PF00459">
    <property type="entry name" value="Inositol_P"/>
    <property type="match status" value="1"/>
</dbReference>
<evidence type="ECO:0000256" key="4">
    <source>
        <dbReference type="ARBA" id="ARBA00022723"/>
    </source>
</evidence>
<dbReference type="InterPro" id="IPR020583">
    <property type="entry name" value="Inositol_monoP_metal-BS"/>
</dbReference>
<dbReference type="InterPro" id="IPR033942">
    <property type="entry name" value="IMPase"/>
</dbReference>
<dbReference type="EC" id="3.1.3.25" evidence="9"/>
<evidence type="ECO:0000256" key="7">
    <source>
        <dbReference type="ARBA" id="ARBA00022842"/>
    </source>
</evidence>
<dbReference type="Gene3D" id="3.40.190.80">
    <property type="match status" value="1"/>
</dbReference>
<evidence type="ECO:0000313" key="10">
    <source>
        <dbReference type="EMBL" id="UZW74388.1"/>
    </source>
</evidence>
<dbReference type="FunFam" id="3.30.540.10:FF:000003">
    <property type="entry name" value="Inositol-1-monophosphatase"/>
    <property type="match status" value="1"/>
</dbReference>
<dbReference type="PRINTS" id="PR00377">
    <property type="entry name" value="IMPHPHTASES"/>
</dbReference>
<comment type="catalytic activity">
    <reaction evidence="1 9">
        <text>a myo-inositol phosphate + H2O = myo-inositol + phosphate</text>
        <dbReference type="Rhea" id="RHEA:24056"/>
        <dbReference type="ChEBI" id="CHEBI:15377"/>
        <dbReference type="ChEBI" id="CHEBI:17268"/>
        <dbReference type="ChEBI" id="CHEBI:43474"/>
        <dbReference type="ChEBI" id="CHEBI:84139"/>
        <dbReference type="EC" id="3.1.3.25"/>
    </reaction>
</comment>
<dbReference type="GO" id="GO:0046872">
    <property type="term" value="F:metal ion binding"/>
    <property type="evidence" value="ECO:0007669"/>
    <property type="project" value="UniProtKB-KW"/>
</dbReference>
<name>A0A9E8HKJ2_9ALTE</name>
<dbReference type="InterPro" id="IPR020550">
    <property type="entry name" value="Inositol_monophosphatase_CS"/>
</dbReference>
<keyword evidence="5 9" id="KW-0378">Hydrolase</keyword>